<dbReference type="EMBL" id="JABWUV010000001">
    <property type="protein sequence ID" value="KAF6387633.1"/>
    <property type="molecule type" value="Genomic_DNA"/>
</dbReference>
<evidence type="ECO:0000313" key="2">
    <source>
        <dbReference type="Proteomes" id="UP000527355"/>
    </source>
</evidence>
<dbReference type="Proteomes" id="UP000527355">
    <property type="component" value="Unassembled WGS sequence"/>
</dbReference>
<dbReference type="AlphaFoldDB" id="A0A7J8AM68"/>
<protein>
    <submittedName>
        <fullName evidence="1">Uncharacterized protein</fullName>
    </submittedName>
</protein>
<accession>A0A7J8AM68</accession>
<organism evidence="1 2">
    <name type="scientific">Myotis myotis</name>
    <name type="common">Greater mouse-eared bat</name>
    <name type="synonym">Vespertilio myotis</name>
    <dbReference type="NCBI Taxonomy" id="51298"/>
    <lineage>
        <taxon>Eukaryota</taxon>
        <taxon>Metazoa</taxon>
        <taxon>Chordata</taxon>
        <taxon>Craniata</taxon>
        <taxon>Vertebrata</taxon>
        <taxon>Euteleostomi</taxon>
        <taxon>Mammalia</taxon>
        <taxon>Eutheria</taxon>
        <taxon>Laurasiatheria</taxon>
        <taxon>Chiroptera</taxon>
        <taxon>Yangochiroptera</taxon>
        <taxon>Vespertilionidae</taxon>
        <taxon>Myotis</taxon>
    </lineage>
</organism>
<comment type="caution">
    <text evidence="1">The sequence shown here is derived from an EMBL/GenBank/DDBJ whole genome shotgun (WGS) entry which is preliminary data.</text>
</comment>
<proteinExistence type="predicted"/>
<evidence type="ECO:0000313" key="1">
    <source>
        <dbReference type="EMBL" id="KAF6387633.1"/>
    </source>
</evidence>
<keyword evidence="2" id="KW-1185">Reference proteome</keyword>
<gene>
    <name evidence="1" type="ORF">mMyoMyo1_008104</name>
</gene>
<name>A0A7J8AM68_MYOMY</name>
<sequence>MFLSGGSWILYSDFALAFSGSPYPSFRVRPGGFLSPAGPHDQNHKCRDTSWGPLGKWPGGRDITGPPIFLRWQQMIWTKGSGSMGGSIPHQVSVVAAKVEFSKGSFVLRCSPDGAKRLLGRKASQGCTQ</sequence>
<reference evidence="1 2" key="1">
    <citation type="journal article" date="2020" name="Nature">
        <title>Six reference-quality genomes reveal evolution of bat adaptations.</title>
        <authorList>
            <person name="Jebb D."/>
            <person name="Huang Z."/>
            <person name="Pippel M."/>
            <person name="Hughes G.M."/>
            <person name="Lavrichenko K."/>
            <person name="Devanna P."/>
            <person name="Winkler S."/>
            <person name="Jermiin L.S."/>
            <person name="Skirmuntt E.C."/>
            <person name="Katzourakis A."/>
            <person name="Burkitt-Gray L."/>
            <person name="Ray D.A."/>
            <person name="Sullivan K.A.M."/>
            <person name="Roscito J.G."/>
            <person name="Kirilenko B.M."/>
            <person name="Davalos L.M."/>
            <person name="Corthals A.P."/>
            <person name="Power M.L."/>
            <person name="Jones G."/>
            <person name="Ransome R.D."/>
            <person name="Dechmann D.K.N."/>
            <person name="Locatelli A.G."/>
            <person name="Puechmaille S.J."/>
            <person name="Fedrigo O."/>
            <person name="Jarvis E.D."/>
            <person name="Hiller M."/>
            <person name="Vernes S.C."/>
            <person name="Myers E.W."/>
            <person name="Teeling E.C."/>
        </authorList>
    </citation>
    <scope>NUCLEOTIDE SEQUENCE [LARGE SCALE GENOMIC DNA]</scope>
    <source>
        <strain evidence="1">MMyoMyo1</strain>
        <tissue evidence="1">Flight muscle</tissue>
    </source>
</reference>